<proteinExistence type="predicted"/>
<evidence type="ECO:0000313" key="3">
    <source>
        <dbReference type="EMBL" id="KUG27685.1"/>
    </source>
</evidence>
<dbReference type="Gene3D" id="1.10.10.10">
    <property type="entry name" value="Winged helix-like DNA-binding domain superfamily/Winged helix DNA-binding domain"/>
    <property type="match status" value="1"/>
</dbReference>
<accession>A0A0W8G3I3</accession>
<dbReference type="InterPro" id="IPR036388">
    <property type="entry name" value="WH-like_DNA-bd_sf"/>
</dbReference>
<dbReference type="SUPFAM" id="SSF46785">
    <property type="entry name" value="Winged helix' DNA-binding domain"/>
    <property type="match status" value="1"/>
</dbReference>
<evidence type="ECO:0000256" key="1">
    <source>
        <dbReference type="SAM" id="MobiDB-lite"/>
    </source>
</evidence>
<comment type="caution">
    <text evidence="3">The sequence shown here is derived from an EMBL/GenBank/DDBJ whole genome shotgun (WGS) entry which is preliminary data.</text>
</comment>
<reference evidence="3" key="1">
    <citation type="journal article" date="2015" name="Proc. Natl. Acad. Sci. U.S.A.">
        <title>Networks of energetic and metabolic interactions define dynamics in microbial communities.</title>
        <authorList>
            <person name="Embree M."/>
            <person name="Liu J.K."/>
            <person name="Al-Bassam M.M."/>
            <person name="Zengler K."/>
        </authorList>
    </citation>
    <scope>NUCLEOTIDE SEQUENCE</scope>
</reference>
<dbReference type="GO" id="GO:0003700">
    <property type="term" value="F:DNA-binding transcription factor activity"/>
    <property type="evidence" value="ECO:0007669"/>
    <property type="project" value="InterPro"/>
</dbReference>
<gene>
    <name evidence="3" type="ORF">ASZ90_002472</name>
</gene>
<feature type="domain" description="HTH lysR-type" evidence="2">
    <location>
        <begin position="26"/>
        <end position="85"/>
    </location>
</feature>
<sequence>MHDITPTQRLHLWLESGQDMFLGLGRVQLLERVEEYGSLNKAAQAMGMSYRAAWGRLKRSESVLGAALVEKSGPKQGFRLTELGRDLVKRFRDWHAEVEAFALDRARQTFPWPVEPFDEPCPADIPGDPDTSRRC</sequence>
<organism evidence="3">
    <name type="scientific">hydrocarbon metagenome</name>
    <dbReference type="NCBI Taxonomy" id="938273"/>
    <lineage>
        <taxon>unclassified sequences</taxon>
        <taxon>metagenomes</taxon>
        <taxon>ecological metagenomes</taxon>
    </lineage>
</organism>
<feature type="region of interest" description="Disordered" evidence="1">
    <location>
        <begin position="115"/>
        <end position="135"/>
    </location>
</feature>
<evidence type="ECO:0000259" key="2">
    <source>
        <dbReference type="Pfam" id="PF00126"/>
    </source>
</evidence>
<keyword evidence="3" id="KW-0238">DNA-binding</keyword>
<name>A0A0W8G3I3_9ZZZZ</name>
<dbReference type="InterPro" id="IPR051815">
    <property type="entry name" value="Molybdate_resp_trans_reg"/>
</dbReference>
<dbReference type="AlphaFoldDB" id="A0A0W8G3I3"/>
<dbReference type="PANTHER" id="PTHR30432:SF1">
    <property type="entry name" value="DNA-BINDING TRANSCRIPTIONAL DUAL REGULATOR MODE"/>
    <property type="match status" value="1"/>
</dbReference>
<dbReference type="PANTHER" id="PTHR30432">
    <property type="entry name" value="TRANSCRIPTIONAL REGULATOR MODE"/>
    <property type="match status" value="1"/>
</dbReference>
<protein>
    <submittedName>
        <fullName evidence="3">Dna-binding domain of mode / molybdate-binding domain of mode</fullName>
    </submittedName>
</protein>
<dbReference type="GO" id="GO:0003677">
    <property type="term" value="F:DNA binding"/>
    <property type="evidence" value="ECO:0007669"/>
    <property type="project" value="UniProtKB-KW"/>
</dbReference>
<dbReference type="Pfam" id="PF00126">
    <property type="entry name" value="HTH_1"/>
    <property type="match status" value="1"/>
</dbReference>
<dbReference type="InterPro" id="IPR036390">
    <property type="entry name" value="WH_DNA-bd_sf"/>
</dbReference>
<dbReference type="EMBL" id="LNQE01000300">
    <property type="protein sequence ID" value="KUG27685.1"/>
    <property type="molecule type" value="Genomic_DNA"/>
</dbReference>
<dbReference type="InterPro" id="IPR000847">
    <property type="entry name" value="LysR_HTH_N"/>
</dbReference>